<feature type="transmembrane region" description="Helical" evidence="7">
    <location>
        <begin position="290"/>
        <end position="311"/>
    </location>
</feature>
<evidence type="ECO:0000256" key="3">
    <source>
        <dbReference type="ARBA" id="ARBA00022448"/>
    </source>
</evidence>
<keyword evidence="4 7" id="KW-0812">Transmembrane</keyword>
<keyword evidence="3" id="KW-0813">Transport</keyword>
<dbReference type="InterPro" id="IPR006153">
    <property type="entry name" value="Cation/H_exchanger_TM"/>
</dbReference>
<dbReference type="Pfam" id="PF00999">
    <property type="entry name" value="Na_H_Exchanger"/>
    <property type="match status" value="1"/>
</dbReference>
<dbReference type="PANTHER" id="PTHR42751">
    <property type="entry name" value="SODIUM/HYDROGEN EXCHANGER FAMILY/TRKA DOMAIN PROTEIN"/>
    <property type="match status" value="1"/>
</dbReference>
<comment type="subcellular location">
    <subcellularLocation>
        <location evidence="1">Membrane</location>
        <topology evidence="1">Multi-pass membrane protein</topology>
    </subcellularLocation>
</comment>
<feature type="transmembrane region" description="Helical" evidence="7">
    <location>
        <begin position="53"/>
        <end position="75"/>
    </location>
</feature>
<evidence type="ECO:0000256" key="7">
    <source>
        <dbReference type="SAM" id="Phobius"/>
    </source>
</evidence>
<evidence type="ECO:0000256" key="4">
    <source>
        <dbReference type="ARBA" id="ARBA00022692"/>
    </source>
</evidence>
<dbReference type="GO" id="GO:0016020">
    <property type="term" value="C:membrane"/>
    <property type="evidence" value="ECO:0007669"/>
    <property type="project" value="UniProtKB-SubCell"/>
</dbReference>
<feature type="domain" description="Cation/H+ exchanger transmembrane" evidence="8">
    <location>
        <begin position="16"/>
        <end position="363"/>
    </location>
</feature>
<protein>
    <submittedName>
        <fullName evidence="9">Cation:proton antiporter</fullName>
    </submittedName>
</protein>
<dbReference type="Gene3D" id="1.20.1530.20">
    <property type="match status" value="1"/>
</dbReference>
<evidence type="ECO:0000256" key="1">
    <source>
        <dbReference type="ARBA" id="ARBA00004141"/>
    </source>
</evidence>
<evidence type="ECO:0000313" key="9">
    <source>
        <dbReference type="EMBL" id="HHO73329.1"/>
    </source>
</evidence>
<comment type="caution">
    <text evidence="9">The sequence shown here is derived from an EMBL/GenBank/DDBJ whole genome shotgun (WGS) entry which is preliminary data.</text>
</comment>
<dbReference type="AlphaFoldDB" id="A0A7C5SY55"/>
<feature type="transmembrane region" description="Helical" evidence="7">
    <location>
        <begin position="349"/>
        <end position="368"/>
    </location>
</feature>
<dbReference type="GO" id="GO:1902600">
    <property type="term" value="P:proton transmembrane transport"/>
    <property type="evidence" value="ECO:0007669"/>
    <property type="project" value="InterPro"/>
</dbReference>
<dbReference type="InterPro" id="IPR038770">
    <property type="entry name" value="Na+/solute_symporter_sf"/>
</dbReference>
<evidence type="ECO:0000256" key="2">
    <source>
        <dbReference type="ARBA" id="ARBA00005551"/>
    </source>
</evidence>
<feature type="transmembrane region" description="Helical" evidence="7">
    <location>
        <begin position="6"/>
        <end position="24"/>
    </location>
</feature>
<gene>
    <name evidence="9" type="ORF">ENN04_01680</name>
</gene>
<dbReference type="EMBL" id="DSAC01000022">
    <property type="protein sequence ID" value="HHO73329.1"/>
    <property type="molecule type" value="Genomic_DNA"/>
</dbReference>
<feature type="transmembrane region" description="Helical" evidence="7">
    <location>
        <begin position="111"/>
        <end position="133"/>
    </location>
</feature>
<evidence type="ECO:0000259" key="8">
    <source>
        <dbReference type="Pfam" id="PF00999"/>
    </source>
</evidence>
<organism evidence="9">
    <name type="scientific">Thermocrinis ruber</name>
    <dbReference type="NCBI Taxonomy" id="75906"/>
    <lineage>
        <taxon>Bacteria</taxon>
        <taxon>Pseudomonadati</taxon>
        <taxon>Aquificota</taxon>
        <taxon>Aquificia</taxon>
        <taxon>Aquificales</taxon>
        <taxon>Aquificaceae</taxon>
        <taxon>Thermocrinis</taxon>
    </lineage>
</organism>
<dbReference type="PANTHER" id="PTHR42751:SF3">
    <property type="entry name" value="SODIUM_GLUTAMATE SYMPORTER"/>
    <property type="match status" value="1"/>
</dbReference>
<proteinExistence type="inferred from homology"/>
<keyword evidence="6 7" id="KW-0472">Membrane</keyword>
<dbReference type="GO" id="GO:0015297">
    <property type="term" value="F:antiporter activity"/>
    <property type="evidence" value="ECO:0007669"/>
    <property type="project" value="InterPro"/>
</dbReference>
<reference evidence="9" key="1">
    <citation type="journal article" date="2020" name="mSystems">
        <title>Genome- and Community-Level Interaction Insights into Carbon Utilization and Element Cycling Functions of Hydrothermarchaeota in Hydrothermal Sediment.</title>
        <authorList>
            <person name="Zhou Z."/>
            <person name="Liu Y."/>
            <person name="Xu W."/>
            <person name="Pan J."/>
            <person name="Luo Z.H."/>
            <person name="Li M."/>
        </authorList>
    </citation>
    <scope>NUCLEOTIDE SEQUENCE [LARGE SCALE GENOMIC DNA]</scope>
    <source>
        <strain evidence="9">SpSt-114</strain>
    </source>
</reference>
<feature type="transmembrane region" description="Helical" evidence="7">
    <location>
        <begin position="176"/>
        <end position="196"/>
    </location>
</feature>
<evidence type="ECO:0000256" key="5">
    <source>
        <dbReference type="ARBA" id="ARBA00022989"/>
    </source>
</evidence>
<feature type="transmembrane region" description="Helical" evidence="7">
    <location>
        <begin position="145"/>
        <end position="164"/>
    </location>
</feature>
<feature type="transmembrane region" description="Helical" evidence="7">
    <location>
        <begin position="87"/>
        <end position="105"/>
    </location>
</feature>
<feature type="transmembrane region" description="Helical" evidence="7">
    <location>
        <begin position="216"/>
        <end position="249"/>
    </location>
</feature>
<comment type="similarity">
    <text evidence="2">Belongs to the monovalent cation:proton antiporter 2 (CPA2) transporter (TC 2.A.37) family.</text>
</comment>
<keyword evidence="5 7" id="KW-1133">Transmembrane helix</keyword>
<name>A0A7C5SY55_9AQUI</name>
<evidence type="ECO:0000256" key="6">
    <source>
        <dbReference type="ARBA" id="ARBA00023136"/>
    </source>
</evidence>
<sequence length="380" mass="42294">MHSYEILLWIGLLFTLLFVFGFSLRFLKVPYILSFMLAGLVGKELFPKKVIEWVAFLEHSAVIFLFFFIGLEYSFERLGAMRNILKPGLADLFINFLPVFLVAYLATKDFIFSAVVASALYPSSTAITAKLLSDYRRLVFQEAELLIGILIFEDLISIILLSLLSGGINGGQEEPTFLLLRSVLSLVVFFSAFYLFRNLAYRAVGEIDKISEETIFPFLIVGTLLLLCGLGEWMGVSSALIAFMLGVIVPEDSLTYKTVEEKLVDLKELSLGAFFFSFTYSANISFDQNLYLLITLLLLSLITKLISTYWGARLYGLSKRVSIRASLSFLARGEFSLIFSSLLPATQASVFLVVLITSILGSIGFVYAPKVASALTKPKG</sequence>
<accession>A0A7C5SY55</accession>